<accession>A0A840HY94</accession>
<dbReference type="RefSeq" id="WP_184476801.1">
    <property type="nucleotide sequence ID" value="NZ_JACHOV010000012.1"/>
</dbReference>
<keyword evidence="3" id="KW-0233">DNA recombination</keyword>
<dbReference type="EMBL" id="JACHOV010000012">
    <property type="protein sequence ID" value="MBB4642567.1"/>
    <property type="molecule type" value="Genomic_DNA"/>
</dbReference>
<dbReference type="GO" id="GO:0015074">
    <property type="term" value="P:DNA integration"/>
    <property type="evidence" value="ECO:0007669"/>
    <property type="project" value="UniProtKB-KW"/>
</dbReference>
<evidence type="ECO:0000259" key="5">
    <source>
        <dbReference type="PROSITE" id="PS51898"/>
    </source>
</evidence>
<dbReference type="Gene3D" id="1.10.443.10">
    <property type="entry name" value="Intergrase catalytic core"/>
    <property type="match status" value="1"/>
</dbReference>
<dbReference type="GO" id="GO:0006310">
    <property type="term" value="P:DNA recombination"/>
    <property type="evidence" value="ECO:0007669"/>
    <property type="project" value="UniProtKB-KW"/>
</dbReference>
<feature type="domain" description="Tyr recombinase" evidence="5">
    <location>
        <begin position="150"/>
        <end position="396"/>
    </location>
</feature>
<dbReference type="InterPro" id="IPR011010">
    <property type="entry name" value="DNA_brk_join_enz"/>
</dbReference>
<evidence type="ECO:0000256" key="1">
    <source>
        <dbReference type="ARBA" id="ARBA00022908"/>
    </source>
</evidence>
<reference evidence="7 8" key="1">
    <citation type="submission" date="2020-08" db="EMBL/GenBank/DDBJ databases">
        <title>Genomic Encyclopedia of Type Strains, Phase IV (KMG-IV): sequencing the most valuable type-strain genomes for metagenomic binning, comparative biology and taxonomic classification.</title>
        <authorList>
            <person name="Goeker M."/>
        </authorList>
    </citation>
    <scope>NUCLEOTIDE SEQUENCE [LARGE SCALE GENOMIC DNA]</scope>
    <source>
        <strain evidence="7 8">DSM 7465</strain>
    </source>
</reference>
<dbReference type="PROSITE" id="PS51900">
    <property type="entry name" value="CB"/>
    <property type="match status" value="1"/>
</dbReference>
<dbReference type="SUPFAM" id="SSF47823">
    <property type="entry name" value="lambda integrase-like, N-terminal domain"/>
    <property type="match status" value="1"/>
</dbReference>
<dbReference type="Gene3D" id="1.10.150.130">
    <property type="match status" value="1"/>
</dbReference>
<protein>
    <submittedName>
        <fullName evidence="7">Integrase</fullName>
    </submittedName>
</protein>
<sequence length="401" mass="43144">MTDAALPAVVPAVRGGTDLVWEITKLQAAPTITINAELIAAFEGASSPHSLRALASDSEAFDLWCRRLGRVTLPAPPETVADYLDARAAQGAKPASLARYKASIAKLHQLLELADPTQVPLVKLRLAAIRRRVGSAQAQARPLRFKGPVKDVARDTARGLNVRALLESCGEDLPGLRDRALLSVAYDTGLRASELVAAQVEHLIEAIDPEARLLLIPRSKGDQEGEGATAYLSPRSTRALLAWQQAAGIDSGPLFRRVQVRRYKPRAAIKGRRIDSLSGREAWDLRKTLTRPAVPARVDYDVGEGALHPGSIGPIYRSIISRAFDRGALPDLTADDLARLLKGISAHSTRVGLNQDLFASGEDLAGIMDALRWKSPRMPLAYNRNLAAEAGAAGRLMAKLG</sequence>
<evidence type="ECO:0000313" key="8">
    <source>
        <dbReference type="Proteomes" id="UP000575068"/>
    </source>
</evidence>
<dbReference type="AlphaFoldDB" id="A0A840HY94"/>
<organism evidence="7 8">
    <name type="scientific">Rhizorhapis suberifaciens</name>
    <name type="common">corky root of lettuce</name>
    <dbReference type="NCBI Taxonomy" id="13656"/>
    <lineage>
        <taxon>Bacteria</taxon>
        <taxon>Pseudomonadati</taxon>
        <taxon>Pseudomonadota</taxon>
        <taxon>Alphaproteobacteria</taxon>
        <taxon>Sphingomonadales</taxon>
        <taxon>Sphingomonadaceae</taxon>
        <taxon>Rhizorhapis</taxon>
    </lineage>
</organism>
<dbReference type="PROSITE" id="PS51898">
    <property type="entry name" value="TYR_RECOMBINASE"/>
    <property type="match status" value="1"/>
</dbReference>
<dbReference type="InterPro" id="IPR010998">
    <property type="entry name" value="Integrase_recombinase_N"/>
</dbReference>
<evidence type="ECO:0000256" key="4">
    <source>
        <dbReference type="PROSITE-ProRule" id="PRU01248"/>
    </source>
</evidence>
<keyword evidence="1" id="KW-0229">DNA integration</keyword>
<evidence type="ECO:0000259" key="6">
    <source>
        <dbReference type="PROSITE" id="PS51900"/>
    </source>
</evidence>
<proteinExistence type="predicted"/>
<dbReference type="GO" id="GO:0003677">
    <property type="term" value="F:DNA binding"/>
    <property type="evidence" value="ECO:0007669"/>
    <property type="project" value="UniProtKB-UniRule"/>
</dbReference>
<evidence type="ECO:0000313" key="7">
    <source>
        <dbReference type="EMBL" id="MBB4642567.1"/>
    </source>
</evidence>
<dbReference type="Proteomes" id="UP000575068">
    <property type="component" value="Unassembled WGS sequence"/>
</dbReference>
<dbReference type="SUPFAM" id="SSF56349">
    <property type="entry name" value="DNA breaking-rejoining enzymes"/>
    <property type="match status" value="1"/>
</dbReference>
<dbReference type="InterPro" id="IPR002104">
    <property type="entry name" value="Integrase_catalytic"/>
</dbReference>
<feature type="domain" description="Core-binding (CB)" evidence="6">
    <location>
        <begin position="33"/>
        <end position="112"/>
    </location>
</feature>
<keyword evidence="8" id="KW-1185">Reference proteome</keyword>
<dbReference type="InterPro" id="IPR044068">
    <property type="entry name" value="CB"/>
</dbReference>
<keyword evidence="2 4" id="KW-0238">DNA-binding</keyword>
<gene>
    <name evidence="7" type="ORF">HNQ99_002903</name>
</gene>
<name>A0A840HY94_9SPHN</name>
<comment type="caution">
    <text evidence="7">The sequence shown here is derived from an EMBL/GenBank/DDBJ whole genome shotgun (WGS) entry which is preliminary data.</text>
</comment>
<dbReference type="InterPro" id="IPR013762">
    <property type="entry name" value="Integrase-like_cat_sf"/>
</dbReference>
<evidence type="ECO:0000256" key="2">
    <source>
        <dbReference type="ARBA" id="ARBA00023125"/>
    </source>
</evidence>
<evidence type="ECO:0000256" key="3">
    <source>
        <dbReference type="ARBA" id="ARBA00023172"/>
    </source>
</evidence>